<comment type="subcellular location">
    <subcellularLocation>
        <location evidence="1">Cell membrane</location>
        <topology evidence="1">Multi-pass membrane protein</topology>
    </subcellularLocation>
</comment>
<feature type="domain" description="ABC transmembrane type-1" evidence="8">
    <location>
        <begin position="97"/>
        <end position="299"/>
    </location>
</feature>
<evidence type="ECO:0000256" key="1">
    <source>
        <dbReference type="ARBA" id="ARBA00004651"/>
    </source>
</evidence>
<feature type="transmembrane region" description="Helical" evidence="7">
    <location>
        <begin position="224"/>
        <end position="244"/>
    </location>
</feature>
<evidence type="ECO:0000313" key="9">
    <source>
        <dbReference type="EMBL" id="XAY08158.1"/>
    </source>
</evidence>
<dbReference type="PANTHER" id="PTHR43163:SF6">
    <property type="entry name" value="DIPEPTIDE TRANSPORT SYSTEM PERMEASE PROTEIN DPPB-RELATED"/>
    <property type="match status" value="1"/>
</dbReference>
<feature type="transmembrane region" description="Helical" evidence="7">
    <location>
        <begin position="80"/>
        <end position="103"/>
    </location>
</feature>
<dbReference type="KEGG" id="parq:DSM112329_05055"/>
<feature type="transmembrane region" description="Helical" evidence="7">
    <location>
        <begin position="164"/>
        <end position="184"/>
    </location>
</feature>
<keyword evidence="6 7" id="KW-0472">Membrane</keyword>
<dbReference type="PANTHER" id="PTHR43163">
    <property type="entry name" value="DIPEPTIDE TRANSPORT SYSTEM PERMEASE PROTEIN DPPB-RELATED"/>
    <property type="match status" value="1"/>
</dbReference>
<dbReference type="Pfam" id="PF00528">
    <property type="entry name" value="BPD_transp_1"/>
    <property type="match status" value="1"/>
</dbReference>
<evidence type="ECO:0000259" key="8">
    <source>
        <dbReference type="Pfam" id="PF00528"/>
    </source>
</evidence>
<proteinExistence type="predicted"/>
<dbReference type="GO" id="GO:0055085">
    <property type="term" value="P:transmembrane transport"/>
    <property type="evidence" value="ECO:0007669"/>
    <property type="project" value="InterPro"/>
</dbReference>
<feature type="transmembrane region" description="Helical" evidence="7">
    <location>
        <begin position="12"/>
        <end position="31"/>
    </location>
</feature>
<evidence type="ECO:0000256" key="5">
    <source>
        <dbReference type="ARBA" id="ARBA00022989"/>
    </source>
</evidence>
<accession>A0AAU7B2I2</accession>
<keyword evidence="5 7" id="KW-1133">Transmembrane helix</keyword>
<protein>
    <submittedName>
        <fullName evidence="9">Dipeptide transport system permease protein DppB</fullName>
    </submittedName>
</protein>
<reference evidence="9" key="1">
    <citation type="submission" date="2022-12" db="EMBL/GenBank/DDBJ databases">
        <title>Paraconexibacter alkalitolerans sp. nov. and Baekduia alba sp. nov., isolated from soil and emended description of the genera Paraconexibacter (Chun et al., 2020) and Baekduia (An et al., 2020).</title>
        <authorList>
            <person name="Vieira S."/>
            <person name="Huber K.J."/>
            <person name="Geppert A."/>
            <person name="Wolf J."/>
            <person name="Neumann-Schaal M."/>
            <person name="Muesken M."/>
            <person name="Overmann J."/>
        </authorList>
    </citation>
    <scope>NUCLEOTIDE SEQUENCE</scope>
    <source>
        <strain evidence="9">AEG42_29</strain>
    </source>
</reference>
<evidence type="ECO:0000256" key="4">
    <source>
        <dbReference type="ARBA" id="ARBA00022692"/>
    </source>
</evidence>
<name>A0AAU7B2I2_9ACTN</name>
<evidence type="ECO:0000256" key="3">
    <source>
        <dbReference type="ARBA" id="ARBA00022475"/>
    </source>
</evidence>
<dbReference type="AlphaFoldDB" id="A0AAU7B2I2"/>
<dbReference type="InterPro" id="IPR000515">
    <property type="entry name" value="MetI-like"/>
</dbReference>
<keyword evidence="2" id="KW-0813">Transport</keyword>
<keyword evidence="4 7" id="KW-0812">Transmembrane</keyword>
<evidence type="ECO:0000256" key="2">
    <source>
        <dbReference type="ARBA" id="ARBA00022448"/>
    </source>
</evidence>
<keyword evidence="3" id="KW-1003">Cell membrane</keyword>
<gene>
    <name evidence="9" type="primary">dppB</name>
    <name evidence="9" type="ORF">DSM112329_05055</name>
</gene>
<evidence type="ECO:0000256" key="7">
    <source>
        <dbReference type="SAM" id="Phobius"/>
    </source>
</evidence>
<feature type="transmembrane region" description="Helical" evidence="7">
    <location>
        <begin position="272"/>
        <end position="294"/>
    </location>
</feature>
<evidence type="ECO:0000256" key="6">
    <source>
        <dbReference type="ARBA" id="ARBA00023136"/>
    </source>
</evidence>
<sequence>MAAWLLKRLCGAVAVIVATVIITAAIGRWAVPGVDSRSFLAGVAHDTVRMLLHLDFGTSSTIPSRPRIHDVFAENWGPDLALVLVGVPLGALAGRWAGTYCAANPGALRTRALNLAATLWLCAPIYFVAYALLLLFEPSFGRLPIPLFFEPGHYGPLLDEPWGWLQAMLVPWVLVAAPIGAAVLRVTTADARGRLDEPYVRTALAKGLSWGTVARRHAARPGRAATAAFVGVNARVIMLNVILVENVFFVPGFLVKAQRAVGDKDLPMLQGLAVWTAVLTGAIVLAADVAAYLLEPRTRAG</sequence>
<dbReference type="GO" id="GO:0005886">
    <property type="term" value="C:plasma membrane"/>
    <property type="evidence" value="ECO:0007669"/>
    <property type="project" value="UniProtKB-SubCell"/>
</dbReference>
<organism evidence="9">
    <name type="scientific">Paraconexibacter sp. AEG42_29</name>
    <dbReference type="NCBI Taxonomy" id="2997339"/>
    <lineage>
        <taxon>Bacteria</taxon>
        <taxon>Bacillati</taxon>
        <taxon>Actinomycetota</taxon>
        <taxon>Thermoleophilia</taxon>
        <taxon>Solirubrobacterales</taxon>
        <taxon>Paraconexibacteraceae</taxon>
        <taxon>Paraconexibacter</taxon>
    </lineage>
</organism>
<feature type="transmembrane region" description="Helical" evidence="7">
    <location>
        <begin position="115"/>
        <end position="136"/>
    </location>
</feature>
<dbReference type="EMBL" id="CP114014">
    <property type="protein sequence ID" value="XAY08158.1"/>
    <property type="molecule type" value="Genomic_DNA"/>
</dbReference>
<dbReference type="RefSeq" id="WP_354699341.1">
    <property type="nucleotide sequence ID" value="NZ_CP114014.1"/>
</dbReference>